<evidence type="ECO:0000256" key="8">
    <source>
        <dbReference type="ARBA" id="ARBA00022741"/>
    </source>
</evidence>
<keyword evidence="13" id="KW-0963">Cytoplasm</keyword>
<dbReference type="EC" id="2.7.1.39" evidence="3 13"/>
<evidence type="ECO:0000256" key="9">
    <source>
        <dbReference type="ARBA" id="ARBA00022777"/>
    </source>
</evidence>
<keyword evidence="17" id="KW-1185">Reference proteome</keyword>
<evidence type="ECO:0000313" key="17">
    <source>
        <dbReference type="Proteomes" id="UP000627781"/>
    </source>
</evidence>
<evidence type="ECO:0000256" key="10">
    <source>
        <dbReference type="ARBA" id="ARBA00022840"/>
    </source>
</evidence>
<dbReference type="EMBL" id="JACSRA010000033">
    <property type="protein sequence ID" value="MBD7913022.1"/>
    <property type="molecule type" value="Genomic_DNA"/>
</dbReference>
<comment type="similarity">
    <text evidence="2 13">Belongs to the GHMP kinase family. Homoserine kinase subfamily.</text>
</comment>
<evidence type="ECO:0000256" key="13">
    <source>
        <dbReference type="HAMAP-Rule" id="MF_00384"/>
    </source>
</evidence>
<dbReference type="GO" id="GO:0004413">
    <property type="term" value="F:homoserine kinase activity"/>
    <property type="evidence" value="ECO:0007669"/>
    <property type="project" value="UniProtKB-EC"/>
</dbReference>
<feature type="domain" description="GHMP kinase N-terminal" evidence="14">
    <location>
        <begin position="53"/>
        <end position="135"/>
    </location>
</feature>
<dbReference type="HAMAP" id="MF_00384">
    <property type="entry name" value="Homoser_kinase"/>
    <property type="match status" value="1"/>
</dbReference>
<dbReference type="InterPro" id="IPR014721">
    <property type="entry name" value="Ribsml_uS5_D2-typ_fold_subgr"/>
</dbReference>
<proteinExistence type="inferred from homology"/>
<comment type="caution">
    <text evidence="16">The sequence shown here is derived from an EMBL/GenBank/DDBJ whole genome shotgun (WGS) entry which is preliminary data.</text>
</comment>
<keyword evidence="6 13" id="KW-0808">Transferase</keyword>
<dbReference type="InterPro" id="IPR013750">
    <property type="entry name" value="GHMP_kinase_C_dom"/>
</dbReference>
<dbReference type="PANTHER" id="PTHR20861:SF1">
    <property type="entry name" value="HOMOSERINE KINASE"/>
    <property type="match status" value="1"/>
</dbReference>
<keyword evidence="10 13" id="KW-0067">ATP-binding</keyword>
<name>A0ABR8PXX5_9CLOT</name>
<gene>
    <name evidence="13" type="primary">thrB</name>
    <name evidence="16" type="ORF">H9661_16845</name>
</gene>
<dbReference type="InterPro" id="IPR020568">
    <property type="entry name" value="Ribosomal_Su5_D2-typ_SF"/>
</dbReference>
<dbReference type="RefSeq" id="WP_191769929.1">
    <property type="nucleotide sequence ID" value="NZ_JACSRA010000033.1"/>
</dbReference>
<evidence type="ECO:0000259" key="14">
    <source>
        <dbReference type="Pfam" id="PF00288"/>
    </source>
</evidence>
<dbReference type="InterPro" id="IPR036554">
    <property type="entry name" value="GHMP_kinase_C_sf"/>
</dbReference>
<evidence type="ECO:0000256" key="1">
    <source>
        <dbReference type="ARBA" id="ARBA00005015"/>
    </source>
</evidence>
<dbReference type="NCBIfam" id="TIGR00191">
    <property type="entry name" value="thrB"/>
    <property type="match status" value="1"/>
</dbReference>
<dbReference type="InterPro" id="IPR006203">
    <property type="entry name" value="GHMP_knse_ATP-bd_CS"/>
</dbReference>
<evidence type="ECO:0000313" key="16">
    <source>
        <dbReference type="EMBL" id="MBD7913022.1"/>
    </source>
</evidence>
<dbReference type="Gene3D" id="3.30.230.10">
    <property type="match status" value="1"/>
</dbReference>
<reference evidence="16 17" key="1">
    <citation type="submission" date="2020-08" db="EMBL/GenBank/DDBJ databases">
        <title>A Genomic Blueprint of the Chicken Gut Microbiome.</title>
        <authorList>
            <person name="Gilroy R."/>
            <person name="Ravi A."/>
            <person name="Getino M."/>
            <person name="Pursley I."/>
            <person name="Horton D.L."/>
            <person name="Alikhan N.-F."/>
            <person name="Baker D."/>
            <person name="Gharbi K."/>
            <person name="Hall N."/>
            <person name="Watson M."/>
            <person name="Adriaenssens E.M."/>
            <person name="Foster-Nyarko E."/>
            <person name="Jarju S."/>
            <person name="Secka A."/>
            <person name="Antonio M."/>
            <person name="Oren A."/>
            <person name="Chaudhuri R."/>
            <person name="La Ragione R.M."/>
            <person name="Hildebrand F."/>
            <person name="Pallen M.J."/>
        </authorList>
    </citation>
    <scope>NUCLEOTIDE SEQUENCE [LARGE SCALE GENOMIC DNA]</scope>
    <source>
        <strain evidence="16 17">Sa3CVN1</strain>
    </source>
</reference>
<sequence>MIKIRVPATSANMGPGFDSLGVALNLYNIFGFREIDNGLSFNGVPEEFCNEDNIVYKAMMKCFSKAGYKPKGIEISTLKQDIPVSRGLGSSSSCIVGGLVGANEILGKKFSQDEILEMAVEIEGHPDNVAPALLGNMVVAVTEEKKIYYQKINVNEKIKFIPIIPNFKLSTNEARKVLPSEISLNDGVYNVGRASLLVAAISNGNLELLKHACKDAFHEKYRSSLISGFYEVKEEIYKAQGLASYLSGAGPTIMALSLNQDREFKVKIQEFLKLKSLDWNVFELSVDKLGAIVLEGDEECKEIFL</sequence>
<comment type="function">
    <text evidence="12 13">Catalyzes the ATP-dependent phosphorylation of L-homoserine to L-homoserine phosphate.</text>
</comment>
<comment type="pathway">
    <text evidence="1 13">Amino-acid biosynthesis; L-threonine biosynthesis; L-threonine from L-aspartate: step 4/5.</text>
</comment>
<organism evidence="16 17">
    <name type="scientific">Clostridium cibarium</name>
    <dbReference type="NCBI Taxonomy" id="2762247"/>
    <lineage>
        <taxon>Bacteria</taxon>
        <taxon>Bacillati</taxon>
        <taxon>Bacillota</taxon>
        <taxon>Clostridia</taxon>
        <taxon>Eubacteriales</taxon>
        <taxon>Clostridiaceae</taxon>
        <taxon>Clostridium</taxon>
    </lineage>
</organism>
<dbReference type="Proteomes" id="UP000627781">
    <property type="component" value="Unassembled WGS sequence"/>
</dbReference>
<keyword evidence="9 13" id="KW-0418">Kinase</keyword>
<dbReference type="InterPro" id="IPR006204">
    <property type="entry name" value="GHMP_kinase_N_dom"/>
</dbReference>
<evidence type="ECO:0000259" key="15">
    <source>
        <dbReference type="Pfam" id="PF08544"/>
    </source>
</evidence>
<dbReference type="PROSITE" id="PS00627">
    <property type="entry name" value="GHMP_KINASES_ATP"/>
    <property type="match status" value="1"/>
</dbReference>
<evidence type="ECO:0000256" key="12">
    <source>
        <dbReference type="ARBA" id="ARBA00049954"/>
    </source>
</evidence>
<evidence type="ECO:0000256" key="7">
    <source>
        <dbReference type="ARBA" id="ARBA00022697"/>
    </source>
</evidence>
<evidence type="ECO:0000256" key="5">
    <source>
        <dbReference type="ARBA" id="ARBA00022605"/>
    </source>
</evidence>
<feature type="binding site" evidence="13">
    <location>
        <begin position="83"/>
        <end position="93"/>
    </location>
    <ligand>
        <name>ATP</name>
        <dbReference type="ChEBI" id="CHEBI:30616"/>
    </ligand>
</feature>
<feature type="domain" description="GHMP kinase C-terminal" evidence="15">
    <location>
        <begin position="198"/>
        <end position="263"/>
    </location>
</feature>
<keyword evidence="7 13" id="KW-0791">Threonine biosynthesis</keyword>
<evidence type="ECO:0000256" key="2">
    <source>
        <dbReference type="ARBA" id="ARBA00007370"/>
    </source>
</evidence>
<dbReference type="Gene3D" id="3.30.70.890">
    <property type="entry name" value="GHMP kinase, C-terminal domain"/>
    <property type="match status" value="1"/>
</dbReference>
<dbReference type="PANTHER" id="PTHR20861">
    <property type="entry name" value="HOMOSERINE/4-DIPHOSPHOCYTIDYL-2-C-METHYL-D-ERYTHRITOL KINASE"/>
    <property type="match status" value="1"/>
</dbReference>
<comment type="subcellular location">
    <subcellularLocation>
        <location evidence="13">Cytoplasm</location>
    </subcellularLocation>
</comment>
<dbReference type="PRINTS" id="PR00958">
    <property type="entry name" value="HOMSERKINASE"/>
</dbReference>
<dbReference type="SUPFAM" id="SSF55060">
    <property type="entry name" value="GHMP Kinase, C-terminal domain"/>
    <property type="match status" value="1"/>
</dbReference>
<evidence type="ECO:0000256" key="3">
    <source>
        <dbReference type="ARBA" id="ARBA00012078"/>
    </source>
</evidence>
<evidence type="ECO:0000256" key="4">
    <source>
        <dbReference type="ARBA" id="ARBA00017858"/>
    </source>
</evidence>
<comment type="catalytic activity">
    <reaction evidence="11 13">
        <text>L-homoserine + ATP = O-phospho-L-homoserine + ADP + H(+)</text>
        <dbReference type="Rhea" id="RHEA:13985"/>
        <dbReference type="ChEBI" id="CHEBI:15378"/>
        <dbReference type="ChEBI" id="CHEBI:30616"/>
        <dbReference type="ChEBI" id="CHEBI:57476"/>
        <dbReference type="ChEBI" id="CHEBI:57590"/>
        <dbReference type="ChEBI" id="CHEBI:456216"/>
        <dbReference type="EC" id="2.7.1.39"/>
    </reaction>
</comment>
<dbReference type="PIRSF" id="PIRSF000676">
    <property type="entry name" value="Homoser_kin"/>
    <property type="match status" value="1"/>
</dbReference>
<dbReference type="Pfam" id="PF00288">
    <property type="entry name" value="GHMP_kinases_N"/>
    <property type="match status" value="1"/>
</dbReference>
<protein>
    <recommendedName>
        <fullName evidence="4 13">Homoserine kinase</fullName>
        <shortName evidence="13">HK</shortName>
        <shortName evidence="13">HSK</shortName>
        <ecNumber evidence="3 13">2.7.1.39</ecNumber>
    </recommendedName>
</protein>
<evidence type="ECO:0000256" key="6">
    <source>
        <dbReference type="ARBA" id="ARBA00022679"/>
    </source>
</evidence>
<dbReference type="SUPFAM" id="SSF54211">
    <property type="entry name" value="Ribosomal protein S5 domain 2-like"/>
    <property type="match status" value="1"/>
</dbReference>
<evidence type="ECO:0000256" key="11">
    <source>
        <dbReference type="ARBA" id="ARBA00049375"/>
    </source>
</evidence>
<dbReference type="Pfam" id="PF08544">
    <property type="entry name" value="GHMP_kinases_C"/>
    <property type="match status" value="1"/>
</dbReference>
<accession>A0ABR8PXX5</accession>
<dbReference type="InterPro" id="IPR000870">
    <property type="entry name" value="Homoserine_kinase"/>
</dbReference>
<keyword evidence="5 13" id="KW-0028">Amino-acid biosynthesis</keyword>
<keyword evidence="8 13" id="KW-0547">Nucleotide-binding</keyword>